<dbReference type="InterPro" id="IPR011006">
    <property type="entry name" value="CheY-like_superfamily"/>
</dbReference>
<dbReference type="InterPro" id="IPR050595">
    <property type="entry name" value="Bact_response_regulator"/>
</dbReference>
<dbReference type="CDD" id="cd17569">
    <property type="entry name" value="REC_HupR-like"/>
    <property type="match status" value="1"/>
</dbReference>
<dbReference type="EMBL" id="CP138858">
    <property type="protein sequence ID" value="WPJ96658.1"/>
    <property type="molecule type" value="Genomic_DNA"/>
</dbReference>
<gene>
    <name evidence="4" type="ORF">SH580_02940</name>
</gene>
<feature type="modified residue" description="4-aspartylphosphate" evidence="2">
    <location>
        <position position="61"/>
    </location>
</feature>
<evidence type="ECO:0000256" key="1">
    <source>
        <dbReference type="ARBA" id="ARBA00022553"/>
    </source>
</evidence>
<proteinExistence type="predicted"/>
<evidence type="ECO:0000259" key="3">
    <source>
        <dbReference type="PROSITE" id="PS50110"/>
    </source>
</evidence>
<dbReference type="InterPro" id="IPR001789">
    <property type="entry name" value="Sig_transdc_resp-reg_receiver"/>
</dbReference>
<name>A0ABZ0RNG7_9BACT</name>
<dbReference type="PANTHER" id="PTHR44591">
    <property type="entry name" value="STRESS RESPONSE REGULATOR PROTEIN 1"/>
    <property type="match status" value="1"/>
</dbReference>
<dbReference type="Pfam" id="PF00072">
    <property type="entry name" value="Response_reg"/>
    <property type="match status" value="1"/>
</dbReference>
<dbReference type="PROSITE" id="PS50110">
    <property type="entry name" value="RESPONSE_REGULATORY"/>
    <property type="match status" value="1"/>
</dbReference>
<dbReference type="Proteomes" id="UP001324993">
    <property type="component" value="Chromosome"/>
</dbReference>
<sequence length="354" mass="38936">MSNTDSPTLPGILYVDDETQALKYFAMAFKKNYRVFTADNGKTGLEILDAHHSEISIIVSDQRMPEMTGVDFLSQVRARHPSKVRILTTAYSDLESAIRSVNEGKIYQYVTKPWDLQDFKMVLKRAYDYHSILSERDQLMGLKMSTLQRIILADRLKTLTGVAHSGCIKESALFIDTLLGIIQGLPHSFDLNPASGGAAMLQHGLAKFMKQERSANAQILKSWQSADFELEACIAALSTPATDADTSETIQLTVEQTGDSLTIQCSIGTDKPQQVLNQCLGILCEAEPSPLALNFFQLLAAARHAGKSVTLCPKAGAEDSDLLSISAQSNEDAEHLEEILAKLYDRWDSASLGF</sequence>
<evidence type="ECO:0000313" key="4">
    <source>
        <dbReference type="EMBL" id="WPJ96658.1"/>
    </source>
</evidence>
<reference evidence="4 5" key="1">
    <citation type="submission" date="2023-11" db="EMBL/GenBank/DDBJ databases">
        <title>Coraliomargarita sp. nov., isolated from marine algae.</title>
        <authorList>
            <person name="Lee J.K."/>
            <person name="Baek J.H."/>
            <person name="Kim J.M."/>
            <person name="Choi D.G."/>
            <person name="Jeon C.O."/>
        </authorList>
    </citation>
    <scope>NUCLEOTIDE SEQUENCE [LARGE SCALE GENOMIC DNA]</scope>
    <source>
        <strain evidence="4 5">J2-16</strain>
    </source>
</reference>
<dbReference type="Gene3D" id="3.40.50.2300">
    <property type="match status" value="1"/>
</dbReference>
<dbReference type="SUPFAM" id="SSF52172">
    <property type="entry name" value="CheY-like"/>
    <property type="match status" value="1"/>
</dbReference>
<keyword evidence="5" id="KW-1185">Reference proteome</keyword>
<evidence type="ECO:0000313" key="5">
    <source>
        <dbReference type="Proteomes" id="UP001324993"/>
    </source>
</evidence>
<organism evidence="4 5">
    <name type="scientific">Coraliomargarita algicola</name>
    <dbReference type="NCBI Taxonomy" id="3092156"/>
    <lineage>
        <taxon>Bacteria</taxon>
        <taxon>Pseudomonadati</taxon>
        <taxon>Verrucomicrobiota</taxon>
        <taxon>Opitutia</taxon>
        <taxon>Puniceicoccales</taxon>
        <taxon>Coraliomargaritaceae</taxon>
        <taxon>Coraliomargarita</taxon>
    </lineage>
</organism>
<protein>
    <submittedName>
        <fullName evidence="4">Response regulator</fullName>
    </submittedName>
</protein>
<dbReference type="PANTHER" id="PTHR44591:SF19">
    <property type="entry name" value="TWO-COMPONENT RESPONSE REGULATOR-RELATED"/>
    <property type="match status" value="1"/>
</dbReference>
<dbReference type="SMART" id="SM00448">
    <property type="entry name" value="REC"/>
    <property type="match status" value="1"/>
</dbReference>
<dbReference type="RefSeq" id="WP_319833515.1">
    <property type="nucleotide sequence ID" value="NZ_CP138858.1"/>
</dbReference>
<evidence type="ECO:0000256" key="2">
    <source>
        <dbReference type="PROSITE-ProRule" id="PRU00169"/>
    </source>
</evidence>
<accession>A0ABZ0RNG7</accession>
<keyword evidence="1 2" id="KW-0597">Phosphoprotein</keyword>
<feature type="domain" description="Response regulatory" evidence="3">
    <location>
        <begin position="11"/>
        <end position="127"/>
    </location>
</feature>